<organism evidence="9 10">
    <name type="scientific">Paenibacillus abyssi</name>
    <dbReference type="NCBI Taxonomy" id="1340531"/>
    <lineage>
        <taxon>Bacteria</taxon>
        <taxon>Bacillati</taxon>
        <taxon>Bacillota</taxon>
        <taxon>Bacilli</taxon>
        <taxon>Bacillales</taxon>
        <taxon>Paenibacillaceae</taxon>
        <taxon>Paenibacillus</taxon>
    </lineage>
</organism>
<keyword evidence="5" id="KW-0547">Nucleotide-binding</keyword>
<dbReference type="EMBL" id="BMGR01000013">
    <property type="protein sequence ID" value="GGG16976.1"/>
    <property type="molecule type" value="Genomic_DNA"/>
</dbReference>
<dbReference type="GO" id="GO:0005524">
    <property type="term" value="F:ATP binding"/>
    <property type="evidence" value="ECO:0007669"/>
    <property type="project" value="UniProtKB-KW"/>
</dbReference>
<evidence type="ECO:0000313" key="10">
    <source>
        <dbReference type="Proteomes" id="UP000644756"/>
    </source>
</evidence>
<dbReference type="AlphaFoldDB" id="A0A917G0R8"/>
<dbReference type="InterPro" id="IPR003439">
    <property type="entry name" value="ABC_transporter-like_ATP-bd"/>
</dbReference>
<feature type="domain" description="ABC transporter" evidence="8">
    <location>
        <begin position="7"/>
        <end position="240"/>
    </location>
</feature>
<proteinExistence type="inferred from homology"/>
<gene>
    <name evidence="9" type="primary">nrtD</name>
    <name evidence="9" type="ORF">GCM10010916_37270</name>
</gene>
<dbReference type="PANTHER" id="PTHR42788">
    <property type="entry name" value="TAURINE IMPORT ATP-BINDING PROTEIN-RELATED"/>
    <property type="match status" value="1"/>
</dbReference>
<dbReference type="InterPro" id="IPR050166">
    <property type="entry name" value="ABC_transporter_ATP-bind"/>
</dbReference>
<comment type="similarity">
    <text evidence="2">Belongs to the ABC transporter superfamily. Nitrate/nitrite/cyanate uptake transporter (NitT) (TC 3.A.1.16) family.</text>
</comment>
<keyword evidence="7" id="KW-0472">Membrane</keyword>
<evidence type="ECO:0000256" key="6">
    <source>
        <dbReference type="ARBA" id="ARBA00022840"/>
    </source>
</evidence>
<dbReference type="PANTHER" id="PTHR42788:SF7">
    <property type="entry name" value="NITRATE ABC TRANSPORTER ATP-BINDING PROTEIN"/>
    <property type="match status" value="1"/>
</dbReference>
<dbReference type="Pfam" id="PF00005">
    <property type="entry name" value="ABC_tran"/>
    <property type="match status" value="1"/>
</dbReference>
<dbReference type="InterPro" id="IPR017871">
    <property type="entry name" value="ABC_transporter-like_CS"/>
</dbReference>
<comment type="subcellular location">
    <subcellularLocation>
        <location evidence="1">Cell inner membrane</location>
        <topology evidence="1">Peripheral membrane protein</topology>
    </subcellularLocation>
</comment>
<keyword evidence="3" id="KW-0813">Transport</keyword>
<dbReference type="GO" id="GO:0005886">
    <property type="term" value="C:plasma membrane"/>
    <property type="evidence" value="ECO:0007669"/>
    <property type="project" value="UniProtKB-SubCell"/>
</dbReference>
<reference evidence="9" key="1">
    <citation type="journal article" date="2014" name="Int. J. Syst. Evol. Microbiol.">
        <title>Complete genome sequence of Corynebacterium casei LMG S-19264T (=DSM 44701T), isolated from a smear-ripened cheese.</title>
        <authorList>
            <consortium name="US DOE Joint Genome Institute (JGI-PGF)"/>
            <person name="Walter F."/>
            <person name="Albersmeier A."/>
            <person name="Kalinowski J."/>
            <person name="Ruckert C."/>
        </authorList>
    </citation>
    <scope>NUCLEOTIDE SEQUENCE</scope>
    <source>
        <strain evidence="9">CGMCC 1.12987</strain>
    </source>
</reference>
<dbReference type="PROSITE" id="PS00211">
    <property type="entry name" value="ABC_TRANSPORTER_1"/>
    <property type="match status" value="1"/>
</dbReference>
<dbReference type="CDD" id="cd03293">
    <property type="entry name" value="ABC_NrtD_SsuB_transporters"/>
    <property type="match status" value="1"/>
</dbReference>
<keyword evidence="4" id="KW-1003">Cell membrane</keyword>
<dbReference type="InterPro" id="IPR005890">
    <property type="entry name" value="NO3_transporter_ATP-bd-like"/>
</dbReference>
<accession>A0A917G0R8</accession>
<dbReference type="PROSITE" id="PS50893">
    <property type="entry name" value="ABC_TRANSPORTER_2"/>
    <property type="match status" value="1"/>
</dbReference>
<evidence type="ECO:0000256" key="1">
    <source>
        <dbReference type="ARBA" id="ARBA00004417"/>
    </source>
</evidence>
<dbReference type="InterPro" id="IPR003593">
    <property type="entry name" value="AAA+_ATPase"/>
</dbReference>
<dbReference type="SUPFAM" id="SSF52540">
    <property type="entry name" value="P-loop containing nucleoside triphosphate hydrolases"/>
    <property type="match status" value="1"/>
</dbReference>
<name>A0A917G0R8_9BACL</name>
<evidence type="ECO:0000256" key="7">
    <source>
        <dbReference type="ARBA" id="ARBA00023136"/>
    </source>
</evidence>
<dbReference type="GO" id="GO:0016887">
    <property type="term" value="F:ATP hydrolysis activity"/>
    <property type="evidence" value="ECO:0007669"/>
    <property type="project" value="InterPro"/>
</dbReference>
<dbReference type="Proteomes" id="UP000644756">
    <property type="component" value="Unassembled WGS sequence"/>
</dbReference>
<sequence length="261" mass="28876">MNTDPLLKINRVTKSYKTRGKVFDALDEISLDIKEGEFISLIGPSGCGKSTLLNMVAGLEDCSTGQIVLDGMKIEGPGVDRGMVFQSHALYPWLTVFDNIMFALDCVMKDASKSEKEALANRYLDVVKLTAAKDKKPGEISGGMKQRVGIARAFAINPKVLLLDEPFGALDALTRGELQDELERIWEEDRRTVIMVTHDVDEAILLSDRIVVMGHGPKAKVLDCIEVDIPRPRQKAELMDDPRFTALRKKLVGMLSDESIA</sequence>
<dbReference type="Gene3D" id="3.40.50.300">
    <property type="entry name" value="P-loop containing nucleotide triphosphate hydrolases"/>
    <property type="match status" value="1"/>
</dbReference>
<evidence type="ECO:0000256" key="3">
    <source>
        <dbReference type="ARBA" id="ARBA00022448"/>
    </source>
</evidence>
<evidence type="ECO:0000259" key="8">
    <source>
        <dbReference type="PROSITE" id="PS50893"/>
    </source>
</evidence>
<dbReference type="InterPro" id="IPR027417">
    <property type="entry name" value="P-loop_NTPase"/>
</dbReference>
<evidence type="ECO:0000313" key="9">
    <source>
        <dbReference type="EMBL" id="GGG16976.1"/>
    </source>
</evidence>
<dbReference type="GO" id="GO:0015112">
    <property type="term" value="F:nitrate transmembrane transporter activity"/>
    <property type="evidence" value="ECO:0007669"/>
    <property type="project" value="InterPro"/>
</dbReference>
<dbReference type="SMART" id="SM00382">
    <property type="entry name" value="AAA"/>
    <property type="match status" value="1"/>
</dbReference>
<dbReference type="RefSeq" id="WP_188532576.1">
    <property type="nucleotide sequence ID" value="NZ_BMGR01000013.1"/>
</dbReference>
<evidence type="ECO:0000256" key="5">
    <source>
        <dbReference type="ARBA" id="ARBA00022741"/>
    </source>
</evidence>
<protein>
    <submittedName>
        <fullName evidence="9">Bacitracin ABC transporter ATP-binding protein</fullName>
    </submittedName>
</protein>
<dbReference type="NCBIfam" id="TIGR01184">
    <property type="entry name" value="ntrCD"/>
    <property type="match status" value="1"/>
</dbReference>
<reference evidence="9" key="2">
    <citation type="submission" date="2020-09" db="EMBL/GenBank/DDBJ databases">
        <authorList>
            <person name="Sun Q."/>
            <person name="Zhou Y."/>
        </authorList>
    </citation>
    <scope>NUCLEOTIDE SEQUENCE</scope>
    <source>
        <strain evidence="9">CGMCC 1.12987</strain>
    </source>
</reference>
<keyword evidence="6 9" id="KW-0067">ATP-binding</keyword>
<evidence type="ECO:0000256" key="4">
    <source>
        <dbReference type="ARBA" id="ARBA00022475"/>
    </source>
</evidence>
<keyword evidence="10" id="KW-1185">Reference proteome</keyword>
<evidence type="ECO:0000256" key="2">
    <source>
        <dbReference type="ARBA" id="ARBA00009440"/>
    </source>
</evidence>
<comment type="caution">
    <text evidence="9">The sequence shown here is derived from an EMBL/GenBank/DDBJ whole genome shotgun (WGS) entry which is preliminary data.</text>
</comment>